<keyword evidence="3" id="KW-1185">Reference proteome</keyword>
<sequence>MIHRALLSVNRFAITRRAGASGIQMVRQVHKGHESVPPMRWMPISERMGLFFFIAFTFLSYPTYVLMNLDNLRPKGENSLGEEALEERERRIAARG</sequence>
<proteinExistence type="predicted"/>
<dbReference type="AlphaFoldDB" id="A0A914Y3T4"/>
<feature type="region of interest" description="Disordered" evidence="1">
    <location>
        <begin position="75"/>
        <end position="96"/>
    </location>
</feature>
<protein>
    <submittedName>
        <fullName evidence="4">Uncharacterized protein</fullName>
    </submittedName>
</protein>
<reference evidence="4" key="1">
    <citation type="submission" date="2022-11" db="UniProtKB">
        <authorList>
            <consortium name="WormBaseParasite"/>
        </authorList>
    </citation>
    <scope>IDENTIFICATION</scope>
</reference>
<feature type="transmembrane region" description="Helical" evidence="2">
    <location>
        <begin position="48"/>
        <end position="67"/>
    </location>
</feature>
<accession>A0A914Y3T4</accession>
<evidence type="ECO:0000256" key="1">
    <source>
        <dbReference type="SAM" id="MobiDB-lite"/>
    </source>
</evidence>
<dbReference type="WBParaSite" id="PSU_v2.g14856.t1">
    <property type="protein sequence ID" value="PSU_v2.g14856.t1"/>
    <property type="gene ID" value="PSU_v2.g14856"/>
</dbReference>
<dbReference type="Proteomes" id="UP000887577">
    <property type="component" value="Unplaced"/>
</dbReference>
<keyword evidence="2" id="KW-0472">Membrane</keyword>
<evidence type="ECO:0000313" key="3">
    <source>
        <dbReference type="Proteomes" id="UP000887577"/>
    </source>
</evidence>
<keyword evidence="2" id="KW-1133">Transmembrane helix</keyword>
<evidence type="ECO:0000256" key="2">
    <source>
        <dbReference type="SAM" id="Phobius"/>
    </source>
</evidence>
<name>A0A914Y3T4_9BILA</name>
<feature type="compositionally biased region" description="Basic and acidic residues" evidence="1">
    <location>
        <begin position="87"/>
        <end position="96"/>
    </location>
</feature>
<keyword evidence="2" id="KW-0812">Transmembrane</keyword>
<organism evidence="3 4">
    <name type="scientific">Panagrolaimus superbus</name>
    <dbReference type="NCBI Taxonomy" id="310955"/>
    <lineage>
        <taxon>Eukaryota</taxon>
        <taxon>Metazoa</taxon>
        <taxon>Ecdysozoa</taxon>
        <taxon>Nematoda</taxon>
        <taxon>Chromadorea</taxon>
        <taxon>Rhabditida</taxon>
        <taxon>Tylenchina</taxon>
        <taxon>Panagrolaimomorpha</taxon>
        <taxon>Panagrolaimoidea</taxon>
        <taxon>Panagrolaimidae</taxon>
        <taxon>Panagrolaimus</taxon>
    </lineage>
</organism>
<evidence type="ECO:0000313" key="4">
    <source>
        <dbReference type="WBParaSite" id="PSU_v2.g14856.t1"/>
    </source>
</evidence>